<feature type="domain" description="Rubisco accumulation factor 1 C-terminal" evidence="3">
    <location>
        <begin position="332"/>
        <end position="485"/>
    </location>
</feature>
<dbReference type="AlphaFoldDB" id="A0AAV1IB65"/>
<evidence type="ECO:0000259" key="4">
    <source>
        <dbReference type="Pfam" id="PF18578"/>
    </source>
</evidence>
<feature type="compositionally biased region" description="Gly residues" evidence="2">
    <location>
        <begin position="92"/>
        <end position="105"/>
    </location>
</feature>
<dbReference type="PANTHER" id="PTHR35299">
    <property type="entry name" value="RUBISCO ACCUMULATION FACTOR 1"/>
    <property type="match status" value="1"/>
</dbReference>
<organism evidence="6 7">
    <name type="scientific">Coccomyxa viridis</name>
    <dbReference type="NCBI Taxonomy" id="1274662"/>
    <lineage>
        <taxon>Eukaryota</taxon>
        <taxon>Viridiplantae</taxon>
        <taxon>Chlorophyta</taxon>
        <taxon>core chlorophytes</taxon>
        <taxon>Trebouxiophyceae</taxon>
        <taxon>Trebouxiophyceae incertae sedis</taxon>
        <taxon>Coccomyxaceae</taxon>
        <taxon>Coccomyxa</taxon>
    </lineage>
</organism>
<dbReference type="PANTHER" id="PTHR35299:SF6">
    <property type="entry name" value="RUBISCO ACCUMULATION FACTOR 1"/>
    <property type="match status" value="1"/>
</dbReference>
<proteinExistence type="predicted"/>
<comment type="caution">
    <text evidence="6">The sequence shown here is derived from an EMBL/GenBank/DDBJ whole genome shotgun (WGS) entry which is preliminary data.</text>
</comment>
<protein>
    <submittedName>
        <fullName evidence="6">Uncharacterized protein</fullName>
    </submittedName>
</protein>
<feature type="domain" description="Rubisco accumulation factor 1 alpha-helical" evidence="4">
    <location>
        <begin position="211"/>
        <end position="315"/>
    </location>
</feature>
<dbReference type="InterPro" id="IPR040781">
    <property type="entry name" value="Raf1_HTH"/>
</dbReference>
<reference evidence="6 7" key="1">
    <citation type="submission" date="2023-10" db="EMBL/GenBank/DDBJ databases">
        <authorList>
            <person name="Maclean D."/>
            <person name="Macfadyen A."/>
        </authorList>
    </citation>
    <scope>NUCLEOTIDE SEQUENCE [LARGE SCALE GENOMIC DNA]</scope>
</reference>
<evidence type="ECO:0000256" key="2">
    <source>
        <dbReference type="SAM" id="MobiDB-lite"/>
    </source>
</evidence>
<dbReference type="Proteomes" id="UP001314263">
    <property type="component" value="Unassembled WGS sequence"/>
</dbReference>
<evidence type="ECO:0000259" key="5">
    <source>
        <dbReference type="Pfam" id="PF18579"/>
    </source>
</evidence>
<feature type="region of interest" description="Disordered" evidence="2">
    <location>
        <begin position="52"/>
        <end position="136"/>
    </location>
</feature>
<accession>A0AAV1IB65</accession>
<evidence type="ECO:0000256" key="1">
    <source>
        <dbReference type="ARBA" id="ARBA00023186"/>
    </source>
</evidence>
<dbReference type="InterPro" id="IPR037494">
    <property type="entry name" value="RAF1"/>
</dbReference>
<gene>
    <name evidence="6" type="ORF">CVIRNUC_006739</name>
</gene>
<dbReference type="Pfam" id="PF18578">
    <property type="entry name" value="Raf1_N"/>
    <property type="match status" value="1"/>
</dbReference>
<evidence type="ECO:0000259" key="3">
    <source>
        <dbReference type="Pfam" id="PF18087"/>
    </source>
</evidence>
<dbReference type="Pfam" id="PF18087">
    <property type="entry name" value="RuBisCo_chap_C"/>
    <property type="match status" value="1"/>
</dbReference>
<dbReference type="GO" id="GO:0110102">
    <property type="term" value="P:ribulose bisphosphate carboxylase complex assembly"/>
    <property type="evidence" value="ECO:0007669"/>
    <property type="project" value="UniProtKB-ARBA"/>
</dbReference>
<name>A0AAV1IB65_9CHLO</name>
<keyword evidence="7" id="KW-1185">Reference proteome</keyword>
<dbReference type="EMBL" id="CAUYUE010000008">
    <property type="protein sequence ID" value="CAK0783540.1"/>
    <property type="molecule type" value="Genomic_DNA"/>
</dbReference>
<keyword evidence="1" id="KW-0143">Chaperone</keyword>
<evidence type="ECO:0000313" key="7">
    <source>
        <dbReference type="Proteomes" id="UP001314263"/>
    </source>
</evidence>
<feature type="domain" description="Rubisco accumulation factor 1 helix turn helix" evidence="5">
    <location>
        <begin position="140"/>
        <end position="196"/>
    </location>
</feature>
<evidence type="ECO:0000313" key="6">
    <source>
        <dbReference type="EMBL" id="CAK0783540.1"/>
    </source>
</evidence>
<dbReference type="InterPro" id="IPR041358">
    <property type="entry name" value="Raf1_N"/>
</dbReference>
<dbReference type="InterPro" id="IPR040858">
    <property type="entry name" value="Raf1_C"/>
</dbReference>
<dbReference type="Pfam" id="PF18579">
    <property type="entry name" value="Raf1_HTH"/>
    <property type="match status" value="1"/>
</dbReference>
<sequence length="501" mass="53577">MIEHMGGRLHCCSQQARPFTRLSPKNHHGAFSMNAGGRRLSLDIACSGRRFSSEGNYGRDAQKGESKIIIPGRGSGQDSQRSQKLSTSEQGKGSGGPGVGSGLVGIEGRPTGNTFRPPPGFMDGDPSELGGGPPSGDPMVLMNRVKAGTGHWHELAKLLPALNAAGYDGLFIEQETGVTRATQTTWTGSMQVYESLRRASTFPNEKLSHFDQEGAEELLYEMRNLGVSLRPTTAEYIADNNLDPYEATVLSRAVKEHERRRGQKEGFSDAPGDCLAFKYYRDALECRQEGAMAAAVKKGLQVAVTPDATKTLRRLIEAPEEDAAAPATAAMLQILRLTREEMGFKTVPLVSSLDSASAADLQALPEVRQSGSFSAFTLASTNPNQQWVGLPAWNILLLARKPFAISVHECSAVPAVVRAAKATTADDKAKLAGPGLLVCDSQPEEIAAQHFYVVETEGALRIVEGEQAKQAASVCAQILFLCRPPSAVGSIASQTSQLLSV</sequence>
<feature type="compositionally biased region" description="Polar residues" evidence="2">
    <location>
        <begin position="76"/>
        <end position="90"/>
    </location>
</feature>